<keyword evidence="2" id="KW-1133">Transmembrane helix</keyword>
<dbReference type="EMBL" id="LJSN01000005">
    <property type="protein sequence ID" value="PNE36633.1"/>
    <property type="molecule type" value="Genomic_DNA"/>
</dbReference>
<feature type="region of interest" description="Disordered" evidence="1">
    <location>
        <begin position="162"/>
        <end position="199"/>
    </location>
</feature>
<comment type="caution">
    <text evidence="3">The sequence shown here is derived from an EMBL/GenBank/DDBJ whole genome shotgun (WGS) entry which is preliminary data.</text>
</comment>
<dbReference type="InterPro" id="IPR023393">
    <property type="entry name" value="START-like_dom_sf"/>
</dbReference>
<reference evidence="4" key="1">
    <citation type="submission" date="2015-09" db="EMBL/GenBank/DDBJ databases">
        <authorList>
            <person name="Graham D.E."/>
            <person name="Mahan K.M."/>
            <person name="Klingeman D.M."/>
            <person name="Fida T."/>
            <person name="Giannone R.J."/>
            <person name="Hettich R.L."/>
            <person name="Parry R.J."/>
            <person name="Spain J.C."/>
        </authorList>
    </citation>
    <scope>NUCLEOTIDE SEQUENCE [LARGE SCALE GENOMIC DNA]</scope>
    <source>
        <strain evidence="4">JCM 4701</strain>
    </source>
</reference>
<accession>A0A2N8P6I2</accession>
<dbReference type="PANTHER" id="PTHR38588">
    <property type="entry name" value="BLL0334 PROTEIN"/>
    <property type="match status" value="1"/>
</dbReference>
<feature type="transmembrane region" description="Helical" evidence="2">
    <location>
        <begin position="288"/>
        <end position="307"/>
    </location>
</feature>
<dbReference type="AlphaFoldDB" id="A0A2N8P6I2"/>
<evidence type="ECO:0000313" key="4">
    <source>
        <dbReference type="Proteomes" id="UP000236047"/>
    </source>
</evidence>
<evidence type="ECO:0000256" key="2">
    <source>
        <dbReference type="SAM" id="Phobius"/>
    </source>
</evidence>
<keyword evidence="4" id="KW-1185">Reference proteome</keyword>
<dbReference type="Proteomes" id="UP000236047">
    <property type="component" value="Unassembled WGS sequence"/>
</dbReference>
<dbReference type="Gene3D" id="3.30.530.20">
    <property type="match status" value="1"/>
</dbReference>
<dbReference type="InterPro" id="IPR010419">
    <property type="entry name" value="CO_DH_gsu"/>
</dbReference>
<evidence type="ECO:0000256" key="1">
    <source>
        <dbReference type="SAM" id="MobiDB-lite"/>
    </source>
</evidence>
<organism evidence="3 4">
    <name type="scientific">Streptomyces noursei</name>
    <name type="common">Streptomyces albulus</name>
    <dbReference type="NCBI Taxonomy" id="1971"/>
    <lineage>
        <taxon>Bacteria</taxon>
        <taxon>Bacillati</taxon>
        <taxon>Actinomycetota</taxon>
        <taxon>Actinomycetes</taxon>
        <taxon>Kitasatosporales</taxon>
        <taxon>Streptomycetaceae</taxon>
        <taxon>Streptomyces</taxon>
    </lineage>
</organism>
<sequence>MEHEVYVPFPVGTVRQALTEPERVARCVPGVQLDADAVPHRPEGRLRLRVGSSTITYRGALTVGDGPEGGPAGTGDAAAPVTVEVSGAETRGDGTVALTLTVRLVPATEPGPGTTLVCTGTVRSEGRLAAVDGQTAATAGRRLLDRFAENLAADLTDRPIAEAPDEAPDEAPGPVSQSIFDTEVPPSSPDPQSAAEDDVEVVADPDEPEVDAADEIAADAFAADDDEDGLDAAGGSEELSEDAPAEAAHARRTMIGRSAEEVDHAPPRGRYAPVPAPETGGSSLPLRWAAPAAAVVLASAVVVGRVLRRRR</sequence>
<feature type="region of interest" description="Disordered" evidence="1">
    <location>
        <begin position="222"/>
        <end position="281"/>
    </location>
</feature>
<dbReference type="RefSeq" id="WP_073446460.1">
    <property type="nucleotide sequence ID" value="NZ_LJSN01000005.1"/>
</dbReference>
<keyword evidence="2" id="KW-0812">Transmembrane</keyword>
<keyword evidence="2" id="KW-0472">Membrane</keyword>
<dbReference type="SUPFAM" id="SSF55961">
    <property type="entry name" value="Bet v1-like"/>
    <property type="match status" value="1"/>
</dbReference>
<dbReference type="PANTHER" id="PTHR38588:SF1">
    <property type="entry name" value="BLL0334 PROTEIN"/>
    <property type="match status" value="1"/>
</dbReference>
<evidence type="ECO:0000313" key="3">
    <source>
        <dbReference type="EMBL" id="PNE36633.1"/>
    </source>
</evidence>
<proteinExistence type="predicted"/>
<name>A0A2N8P6I2_STRNR</name>
<protein>
    <submittedName>
        <fullName evidence="3">Carbon monoxide dehydrogenase subunit G</fullName>
    </submittedName>
</protein>
<gene>
    <name evidence="3" type="ORF">AOB60_42080</name>
</gene>